<reference evidence="1 2" key="1">
    <citation type="submission" date="2023-10" db="EMBL/GenBank/DDBJ databases">
        <title>Genome-Wide Identification Analysis in wild type Solanum Pinnatisectum Reveals Some Genes Defensing Phytophthora Infestans.</title>
        <authorList>
            <person name="Sun C."/>
        </authorList>
    </citation>
    <scope>NUCLEOTIDE SEQUENCE [LARGE SCALE GENOMIC DNA]</scope>
    <source>
        <strain evidence="1">LQN</strain>
        <tissue evidence="1">Leaf</tissue>
    </source>
</reference>
<dbReference type="AlphaFoldDB" id="A0AAV9LPT6"/>
<name>A0AAV9LPT6_9SOLN</name>
<protein>
    <submittedName>
        <fullName evidence="1">Uncharacterized protein</fullName>
    </submittedName>
</protein>
<evidence type="ECO:0000313" key="2">
    <source>
        <dbReference type="Proteomes" id="UP001311915"/>
    </source>
</evidence>
<accession>A0AAV9LPT6</accession>
<dbReference type="InterPro" id="IPR012340">
    <property type="entry name" value="NA-bd_OB-fold"/>
</dbReference>
<proteinExistence type="predicted"/>
<dbReference type="EMBL" id="JAWPEI010000005">
    <property type="protein sequence ID" value="KAK4727064.1"/>
    <property type="molecule type" value="Genomic_DNA"/>
</dbReference>
<keyword evidence="2" id="KW-1185">Reference proteome</keyword>
<dbReference type="Proteomes" id="UP001311915">
    <property type="component" value="Unassembled WGS sequence"/>
</dbReference>
<gene>
    <name evidence="1" type="ORF">R3W88_031981</name>
</gene>
<sequence>MCLPTGNKNTSNSFNKDVHKWSKSFELNQSYYIINDKLNGANPNFLFVHKNVELVFNNIIEVVECNSQFTTK</sequence>
<evidence type="ECO:0000313" key="1">
    <source>
        <dbReference type="EMBL" id="KAK4727064.1"/>
    </source>
</evidence>
<dbReference type="Gene3D" id="2.40.50.140">
    <property type="entry name" value="Nucleic acid-binding proteins"/>
    <property type="match status" value="1"/>
</dbReference>
<organism evidence="1 2">
    <name type="scientific">Solanum pinnatisectum</name>
    <name type="common">tansyleaf nightshade</name>
    <dbReference type="NCBI Taxonomy" id="50273"/>
    <lineage>
        <taxon>Eukaryota</taxon>
        <taxon>Viridiplantae</taxon>
        <taxon>Streptophyta</taxon>
        <taxon>Embryophyta</taxon>
        <taxon>Tracheophyta</taxon>
        <taxon>Spermatophyta</taxon>
        <taxon>Magnoliopsida</taxon>
        <taxon>eudicotyledons</taxon>
        <taxon>Gunneridae</taxon>
        <taxon>Pentapetalae</taxon>
        <taxon>asterids</taxon>
        <taxon>lamiids</taxon>
        <taxon>Solanales</taxon>
        <taxon>Solanaceae</taxon>
        <taxon>Solanoideae</taxon>
        <taxon>Solaneae</taxon>
        <taxon>Solanum</taxon>
    </lineage>
</organism>
<comment type="caution">
    <text evidence="1">The sequence shown here is derived from an EMBL/GenBank/DDBJ whole genome shotgun (WGS) entry which is preliminary data.</text>
</comment>